<organism evidence="1">
    <name type="scientific">Arundo donax</name>
    <name type="common">Giant reed</name>
    <name type="synonym">Donax arundinaceus</name>
    <dbReference type="NCBI Taxonomy" id="35708"/>
    <lineage>
        <taxon>Eukaryota</taxon>
        <taxon>Viridiplantae</taxon>
        <taxon>Streptophyta</taxon>
        <taxon>Embryophyta</taxon>
        <taxon>Tracheophyta</taxon>
        <taxon>Spermatophyta</taxon>
        <taxon>Magnoliopsida</taxon>
        <taxon>Liliopsida</taxon>
        <taxon>Poales</taxon>
        <taxon>Poaceae</taxon>
        <taxon>PACMAD clade</taxon>
        <taxon>Arundinoideae</taxon>
        <taxon>Arundineae</taxon>
        <taxon>Arundo</taxon>
    </lineage>
</organism>
<evidence type="ECO:0000313" key="1">
    <source>
        <dbReference type="EMBL" id="JAD95792.1"/>
    </source>
</evidence>
<dbReference type="AlphaFoldDB" id="A0A0A9EIB5"/>
<dbReference type="EMBL" id="GBRH01202103">
    <property type="protein sequence ID" value="JAD95792.1"/>
    <property type="molecule type" value="Transcribed_RNA"/>
</dbReference>
<sequence length="58" mass="6733">MKIFHQTYVQSVIILKRLEIRVATPQLILHLQTQILLILNMQQAGNQSKYLHLALPVL</sequence>
<proteinExistence type="predicted"/>
<reference evidence="1" key="2">
    <citation type="journal article" date="2015" name="Data Brief">
        <title>Shoot transcriptome of the giant reed, Arundo donax.</title>
        <authorList>
            <person name="Barrero R.A."/>
            <person name="Guerrero F.D."/>
            <person name="Moolhuijzen P."/>
            <person name="Goolsby J.A."/>
            <person name="Tidwell J."/>
            <person name="Bellgard S.E."/>
            <person name="Bellgard M.I."/>
        </authorList>
    </citation>
    <scope>NUCLEOTIDE SEQUENCE</scope>
    <source>
        <tissue evidence="1">Shoot tissue taken approximately 20 cm above the soil surface</tissue>
    </source>
</reference>
<reference evidence="1" key="1">
    <citation type="submission" date="2014-09" db="EMBL/GenBank/DDBJ databases">
        <authorList>
            <person name="Magalhaes I.L.F."/>
            <person name="Oliveira U."/>
            <person name="Santos F.R."/>
            <person name="Vidigal T.H.D.A."/>
            <person name="Brescovit A.D."/>
            <person name="Santos A.J."/>
        </authorList>
    </citation>
    <scope>NUCLEOTIDE SEQUENCE</scope>
    <source>
        <tissue evidence="1">Shoot tissue taken approximately 20 cm above the soil surface</tissue>
    </source>
</reference>
<accession>A0A0A9EIB5</accession>
<name>A0A0A9EIB5_ARUDO</name>
<protein>
    <submittedName>
        <fullName evidence="1">Uncharacterized protein</fullName>
    </submittedName>
</protein>